<name>X0Y7N5_9ZZZZ</name>
<protein>
    <recommendedName>
        <fullName evidence="2">Solute-binding protein family 3/N-terminal domain-containing protein</fullName>
    </recommendedName>
</protein>
<accession>X0Y7N5</accession>
<dbReference type="SUPFAM" id="SSF53850">
    <property type="entry name" value="Periplasmic binding protein-like II"/>
    <property type="match status" value="1"/>
</dbReference>
<gene>
    <name evidence="1" type="ORF">S01H1_82768</name>
</gene>
<evidence type="ECO:0008006" key="2">
    <source>
        <dbReference type="Google" id="ProtNLM"/>
    </source>
</evidence>
<dbReference type="EMBL" id="BARS01056146">
    <property type="protein sequence ID" value="GAG51884.1"/>
    <property type="molecule type" value="Genomic_DNA"/>
</dbReference>
<sequence length="74" mass="8233">REIVALTAFLHPKEGLTSLREPLTIEPIGMAVPPGDALLVNFLENAMDALETSGFMSAIRARWLERSDWVQELP</sequence>
<comment type="caution">
    <text evidence="1">The sequence shown here is derived from an EMBL/GenBank/DDBJ whole genome shotgun (WGS) entry which is preliminary data.</text>
</comment>
<organism evidence="1">
    <name type="scientific">marine sediment metagenome</name>
    <dbReference type="NCBI Taxonomy" id="412755"/>
    <lineage>
        <taxon>unclassified sequences</taxon>
        <taxon>metagenomes</taxon>
        <taxon>ecological metagenomes</taxon>
    </lineage>
</organism>
<evidence type="ECO:0000313" key="1">
    <source>
        <dbReference type="EMBL" id="GAG51884.1"/>
    </source>
</evidence>
<proteinExistence type="predicted"/>
<reference evidence="1" key="1">
    <citation type="journal article" date="2014" name="Front. Microbiol.">
        <title>High frequency of phylogenetically diverse reductive dehalogenase-homologous genes in deep subseafloor sedimentary metagenomes.</title>
        <authorList>
            <person name="Kawai M."/>
            <person name="Futagami T."/>
            <person name="Toyoda A."/>
            <person name="Takaki Y."/>
            <person name="Nishi S."/>
            <person name="Hori S."/>
            <person name="Arai W."/>
            <person name="Tsubouchi T."/>
            <person name="Morono Y."/>
            <person name="Uchiyama I."/>
            <person name="Ito T."/>
            <person name="Fujiyama A."/>
            <person name="Inagaki F."/>
            <person name="Takami H."/>
        </authorList>
    </citation>
    <scope>NUCLEOTIDE SEQUENCE</scope>
    <source>
        <strain evidence="1">Expedition CK06-06</strain>
    </source>
</reference>
<dbReference type="AlphaFoldDB" id="X0Y7N5"/>
<feature type="non-terminal residue" evidence="1">
    <location>
        <position position="1"/>
    </location>
</feature>
<dbReference type="Gene3D" id="3.40.190.10">
    <property type="entry name" value="Periplasmic binding protein-like II"/>
    <property type="match status" value="2"/>
</dbReference>